<dbReference type="RefSeq" id="WP_405341475.1">
    <property type="nucleotide sequence ID" value="NZ_JBANFI010000012.1"/>
</dbReference>
<gene>
    <name evidence="1" type="ORF">V6U78_12460</name>
</gene>
<comment type="caution">
    <text evidence="1">The sequence shown here is derived from an EMBL/GenBank/DDBJ whole genome shotgun (WGS) entry which is preliminary data.</text>
</comment>
<organism evidence="1 2">
    <name type="scientific">Marinospirillum alkalitolerans</name>
    <dbReference type="NCBI Taxonomy" id="3123374"/>
    <lineage>
        <taxon>Bacteria</taxon>
        <taxon>Pseudomonadati</taxon>
        <taxon>Pseudomonadota</taxon>
        <taxon>Gammaproteobacteria</taxon>
        <taxon>Oceanospirillales</taxon>
        <taxon>Oceanospirillaceae</taxon>
        <taxon>Marinospirillum</taxon>
    </lineage>
</organism>
<accession>A0ABW8PZW5</accession>
<name>A0ABW8PZW5_9GAMM</name>
<dbReference type="Proteomes" id="UP001621714">
    <property type="component" value="Unassembled WGS sequence"/>
</dbReference>
<protein>
    <submittedName>
        <fullName evidence="1">Uncharacterized protein</fullName>
    </submittedName>
</protein>
<proteinExistence type="predicted"/>
<dbReference type="EMBL" id="JBANFI010000012">
    <property type="protein sequence ID" value="MFK7161848.1"/>
    <property type="molecule type" value="Genomic_DNA"/>
</dbReference>
<evidence type="ECO:0000313" key="2">
    <source>
        <dbReference type="Proteomes" id="UP001621714"/>
    </source>
</evidence>
<reference evidence="1 2" key="1">
    <citation type="submission" date="2024-02" db="EMBL/GenBank/DDBJ databases">
        <title>Marinospirillum sp. MEB 164 isolated from Lonar lake sediment.</title>
        <authorList>
            <person name="Joshi A."/>
            <person name="Thite S."/>
        </authorList>
    </citation>
    <scope>NUCLEOTIDE SEQUENCE [LARGE SCALE GENOMIC DNA]</scope>
    <source>
        <strain evidence="1 2">MEB164</strain>
    </source>
</reference>
<sequence length="154" mass="18017">MQKIYIEADDATGFEVSENDWENFPWHELSEEIEVIRIKIENDLGITLEKDGNVQDASFIEELRILNQSSYWSSGVICITPDIALRFSNYGKLFTLYSLTDSLEKYPVQEIKSIVSEKGWSFIDAKELDRPYDGKNIELQKAGITWWIRFFDYL</sequence>
<keyword evidence="2" id="KW-1185">Reference proteome</keyword>
<evidence type="ECO:0000313" key="1">
    <source>
        <dbReference type="EMBL" id="MFK7161848.1"/>
    </source>
</evidence>